<name>X1B2J9_9ZZZZ</name>
<evidence type="ECO:0000313" key="1">
    <source>
        <dbReference type="EMBL" id="GAG89984.1"/>
    </source>
</evidence>
<comment type="caution">
    <text evidence="1">The sequence shown here is derived from an EMBL/GenBank/DDBJ whole genome shotgun (WGS) entry which is preliminary data.</text>
</comment>
<sequence length="212" mass="23547">MKFKITILAFCISMLSFAQERYRVLYDYETEKVSYLQLDKNNKVTDTLEKPKIKRNSLVELKLKNINPFAIDVQTDVKEEELHQGGDGFNFSSLLGGINSFSSSDMGLNVQNLPASDLFTKSSSRGPGISSGFSNLNDMSSNVSALKTTMMANLLNPNLSKEDILENVLTTASLQSSVHLPDPNDNFYVFISQLEKLVQENKANLASDITAM</sequence>
<accession>X1B2J9</accession>
<protein>
    <submittedName>
        <fullName evidence="1">Uncharacterized protein</fullName>
    </submittedName>
</protein>
<reference evidence="1" key="1">
    <citation type="journal article" date="2014" name="Front. Microbiol.">
        <title>High frequency of phylogenetically diverse reductive dehalogenase-homologous genes in deep subseafloor sedimentary metagenomes.</title>
        <authorList>
            <person name="Kawai M."/>
            <person name="Futagami T."/>
            <person name="Toyoda A."/>
            <person name="Takaki Y."/>
            <person name="Nishi S."/>
            <person name="Hori S."/>
            <person name="Arai W."/>
            <person name="Tsubouchi T."/>
            <person name="Morono Y."/>
            <person name="Uchiyama I."/>
            <person name="Ito T."/>
            <person name="Fujiyama A."/>
            <person name="Inagaki F."/>
            <person name="Takami H."/>
        </authorList>
    </citation>
    <scope>NUCLEOTIDE SEQUENCE</scope>
    <source>
        <strain evidence="1">Expedition CK06-06</strain>
    </source>
</reference>
<dbReference type="AlphaFoldDB" id="X1B2J9"/>
<dbReference type="EMBL" id="BART01010728">
    <property type="protein sequence ID" value="GAG89984.1"/>
    <property type="molecule type" value="Genomic_DNA"/>
</dbReference>
<feature type="non-terminal residue" evidence="1">
    <location>
        <position position="212"/>
    </location>
</feature>
<organism evidence="1">
    <name type="scientific">marine sediment metagenome</name>
    <dbReference type="NCBI Taxonomy" id="412755"/>
    <lineage>
        <taxon>unclassified sequences</taxon>
        <taxon>metagenomes</taxon>
        <taxon>ecological metagenomes</taxon>
    </lineage>
</organism>
<gene>
    <name evidence="1" type="ORF">S01H4_23191</name>
</gene>
<proteinExistence type="predicted"/>